<reference evidence="3" key="1">
    <citation type="submission" date="2024-06" db="EMBL/GenBank/DDBJ databases">
        <title>The genome sequences of Kitasatospora sp. strain HUAS MG31.</title>
        <authorList>
            <person name="Mo P."/>
        </authorList>
    </citation>
    <scope>NUCLEOTIDE SEQUENCE</scope>
    <source>
        <strain evidence="3">HUAS MG31</strain>
    </source>
</reference>
<dbReference type="KEGG" id="kcm:ABWK59_26155"/>
<accession>A0AAU8K1R4</accession>
<evidence type="ECO:0000256" key="1">
    <source>
        <dbReference type="SAM" id="MobiDB-lite"/>
    </source>
</evidence>
<protein>
    <submittedName>
        <fullName evidence="3">DM13 domain-containing protein</fullName>
    </submittedName>
</protein>
<gene>
    <name evidence="3" type="ORF">ABWK59_26155</name>
</gene>
<dbReference type="AlphaFoldDB" id="A0AAU8K1R4"/>
<proteinExistence type="predicted"/>
<dbReference type="InterPro" id="IPR019545">
    <property type="entry name" value="DM13_domain"/>
</dbReference>
<dbReference type="PROSITE" id="PS51549">
    <property type="entry name" value="DM13"/>
    <property type="match status" value="1"/>
</dbReference>
<dbReference type="EMBL" id="CP159872">
    <property type="protein sequence ID" value="XCM82140.1"/>
    <property type="molecule type" value="Genomic_DNA"/>
</dbReference>
<evidence type="ECO:0000259" key="2">
    <source>
        <dbReference type="PROSITE" id="PS51549"/>
    </source>
</evidence>
<feature type="domain" description="DM13" evidence="2">
    <location>
        <begin position="74"/>
        <end position="179"/>
    </location>
</feature>
<evidence type="ECO:0000313" key="3">
    <source>
        <dbReference type="EMBL" id="XCM82140.1"/>
    </source>
</evidence>
<feature type="compositionally biased region" description="Low complexity" evidence="1">
    <location>
        <begin position="60"/>
        <end position="72"/>
    </location>
</feature>
<name>A0AAU8K1R4_9ACTN</name>
<sequence>MSIGRRHRRLIGTVAAVLLVAAAAGVYLFEPWKLFTSTTVDEALPTAPAAAAPASPAPNAPSSAPSAPLELARGGFASGEHPTTGTARLLKLPDASTVLRLEDLATSEGPDVRVYLSTLPAERSKLDDLGPGAVELAPLKGNRGNQNYTVPSGTDLSGVHSAVIWCKRFSVGFGAADLATT</sequence>
<dbReference type="RefSeq" id="WP_354643067.1">
    <property type="nucleotide sequence ID" value="NZ_CP159872.1"/>
</dbReference>
<dbReference type="Pfam" id="PF10517">
    <property type="entry name" value="DM13"/>
    <property type="match status" value="1"/>
</dbReference>
<organism evidence="3">
    <name type="scientific">Kitasatospora camelliae</name>
    <dbReference type="NCBI Taxonomy" id="3156397"/>
    <lineage>
        <taxon>Bacteria</taxon>
        <taxon>Bacillati</taxon>
        <taxon>Actinomycetota</taxon>
        <taxon>Actinomycetes</taxon>
        <taxon>Kitasatosporales</taxon>
        <taxon>Streptomycetaceae</taxon>
        <taxon>Kitasatospora</taxon>
    </lineage>
</organism>
<feature type="region of interest" description="Disordered" evidence="1">
    <location>
        <begin position="49"/>
        <end position="87"/>
    </location>
</feature>